<dbReference type="SUPFAM" id="SSF54593">
    <property type="entry name" value="Glyoxalase/Bleomycin resistance protein/Dihydroxybiphenyl dioxygenase"/>
    <property type="match status" value="1"/>
</dbReference>
<evidence type="ECO:0000313" key="3">
    <source>
        <dbReference type="Proteomes" id="UP000439983"/>
    </source>
</evidence>
<dbReference type="AlphaFoldDB" id="A0A6N7LC99"/>
<gene>
    <name evidence="2" type="ORF">GHK62_07180</name>
</gene>
<dbReference type="Pfam" id="PF00903">
    <property type="entry name" value="Glyoxalase"/>
    <property type="match status" value="1"/>
</dbReference>
<organism evidence="2 3">
    <name type="scientific">Sinorhizobium terangae</name>
    <dbReference type="NCBI Taxonomy" id="110322"/>
    <lineage>
        <taxon>Bacteria</taxon>
        <taxon>Pseudomonadati</taxon>
        <taxon>Pseudomonadota</taxon>
        <taxon>Alphaproteobacteria</taxon>
        <taxon>Hyphomicrobiales</taxon>
        <taxon>Rhizobiaceae</taxon>
        <taxon>Sinorhizobium/Ensifer group</taxon>
        <taxon>Sinorhizobium</taxon>
    </lineage>
</organism>
<protein>
    <submittedName>
        <fullName evidence="2">Glyoxalase</fullName>
    </submittedName>
</protein>
<proteinExistence type="predicted"/>
<name>A0A6N7LC99_SINTE</name>
<dbReference type="InterPro" id="IPR029068">
    <property type="entry name" value="Glyas_Bleomycin-R_OHBP_Dase"/>
</dbReference>
<dbReference type="Gene3D" id="3.10.180.10">
    <property type="entry name" value="2,3-Dihydroxybiphenyl 1,2-Dioxygenase, domain 1"/>
    <property type="match status" value="1"/>
</dbReference>
<dbReference type="InterPro" id="IPR004360">
    <property type="entry name" value="Glyas_Fos-R_dOase_dom"/>
</dbReference>
<dbReference type="InterPro" id="IPR037523">
    <property type="entry name" value="VOC_core"/>
</dbReference>
<evidence type="ECO:0000259" key="1">
    <source>
        <dbReference type="PROSITE" id="PS51819"/>
    </source>
</evidence>
<dbReference type="OrthoDB" id="485032at2"/>
<feature type="domain" description="VOC" evidence="1">
    <location>
        <begin position="16"/>
        <end position="146"/>
    </location>
</feature>
<dbReference type="RefSeq" id="WP_153437628.1">
    <property type="nucleotide sequence ID" value="NZ_CP121660.1"/>
</dbReference>
<accession>A0A6N7LC99</accession>
<comment type="caution">
    <text evidence="2">The sequence shown here is derived from an EMBL/GenBank/DDBJ whole genome shotgun (WGS) entry which is preliminary data.</text>
</comment>
<evidence type="ECO:0000313" key="2">
    <source>
        <dbReference type="EMBL" id="MQX14555.1"/>
    </source>
</evidence>
<dbReference type="PROSITE" id="PS51819">
    <property type="entry name" value="VOC"/>
    <property type="match status" value="1"/>
</dbReference>
<sequence length="211" mass="22510">MTTETSTGGAPTVDLKLEVVVIPVSDVDRAKNFYGGLGWRLDADFAVGDAFRVVQFTPPGSPSSIHFGKGITSAAPGSASGMYLVVSDIEAARAELVGRGAEVSEVFHRAGPGQPPVSGRHPERGSYRSYATFSDPDGNGWLIQEVTERLPGRVDASATTFASAADLASAFRRAETAHGEYEKQLGHRDEDWPTWYAEYMVREQTGAATAA</sequence>
<dbReference type="Proteomes" id="UP000439983">
    <property type="component" value="Unassembled WGS sequence"/>
</dbReference>
<dbReference type="EMBL" id="WITC01000032">
    <property type="protein sequence ID" value="MQX14555.1"/>
    <property type="molecule type" value="Genomic_DNA"/>
</dbReference>
<keyword evidence="3" id="KW-1185">Reference proteome</keyword>
<reference evidence="2 3" key="1">
    <citation type="journal article" date="2013" name="Genome Biol.">
        <title>Comparative genomics of the core and accessory genomes of 48 Sinorhizobium strains comprising five genospecies.</title>
        <authorList>
            <person name="Sugawara M."/>
            <person name="Epstein B."/>
            <person name="Badgley B.D."/>
            <person name="Unno T."/>
            <person name="Xu L."/>
            <person name="Reese J."/>
            <person name="Gyaneshwar P."/>
            <person name="Denny R."/>
            <person name="Mudge J."/>
            <person name="Bharti A.K."/>
            <person name="Farmer A.D."/>
            <person name="May G.D."/>
            <person name="Woodward J.E."/>
            <person name="Medigue C."/>
            <person name="Vallenet D."/>
            <person name="Lajus A."/>
            <person name="Rouy Z."/>
            <person name="Martinez-Vaz B."/>
            <person name="Tiffin P."/>
            <person name="Young N.D."/>
            <person name="Sadowsky M.J."/>
        </authorList>
    </citation>
    <scope>NUCLEOTIDE SEQUENCE [LARGE SCALE GENOMIC DNA]</scope>
    <source>
        <strain evidence="2 3">USDA4894</strain>
    </source>
</reference>